<name>A0A963YS96_9PROT</name>
<comment type="caution">
    <text evidence="2">The sequence shown here is derived from an EMBL/GenBank/DDBJ whole genome shotgun (WGS) entry which is preliminary data.</text>
</comment>
<evidence type="ECO:0000313" key="3">
    <source>
        <dbReference type="Proteomes" id="UP000708298"/>
    </source>
</evidence>
<organism evidence="2 3">
    <name type="scientific">Acidisoma silvae</name>
    <dbReference type="NCBI Taxonomy" id="2802396"/>
    <lineage>
        <taxon>Bacteria</taxon>
        <taxon>Pseudomonadati</taxon>
        <taxon>Pseudomonadota</taxon>
        <taxon>Alphaproteobacteria</taxon>
        <taxon>Acetobacterales</taxon>
        <taxon>Acidocellaceae</taxon>
        <taxon>Acidisoma</taxon>
    </lineage>
</organism>
<dbReference type="EMBL" id="JAESVB010000003">
    <property type="protein sequence ID" value="MCB8875510.1"/>
    <property type="molecule type" value="Genomic_DNA"/>
</dbReference>
<protein>
    <submittedName>
        <fullName evidence="2">Gfo/Idh/MocA family oxidoreductase</fullName>
    </submittedName>
</protein>
<proteinExistence type="predicted"/>
<dbReference type="InterPro" id="IPR036291">
    <property type="entry name" value="NAD(P)-bd_dom_sf"/>
</dbReference>
<evidence type="ECO:0000259" key="1">
    <source>
        <dbReference type="Pfam" id="PF01408"/>
    </source>
</evidence>
<evidence type="ECO:0000313" key="2">
    <source>
        <dbReference type="EMBL" id="MCB8875510.1"/>
    </source>
</evidence>
<dbReference type="Gene3D" id="3.30.360.10">
    <property type="entry name" value="Dihydrodipicolinate Reductase, domain 2"/>
    <property type="match status" value="1"/>
</dbReference>
<gene>
    <name evidence="2" type="ORF">ASILVAE211_09985</name>
</gene>
<dbReference type="Pfam" id="PF01408">
    <property type="entry name" value="GFO_IDH_MocA"/>
    <property type="match status" value="1"/>
</dbReference>
<feature type="domain" description="Gfo/Idh/MocA-like oxidoreductase N-terminal" evidence="1">
    <location>
        <begin position="4"/>
        <end position="114"/>
    </location>
</feature>
<dbReference type="Gene3D" id="3.40.50.720">
    <property type="entry name" value="NAD(P)-binding Rossmann-like Domain"/>
    <property type="match status" value="1"/>
</dbReference>
<dbReference type="InterPro" id="IPR050463">
    <property type="entry name" value="Gfo/Idh/MocA_oxidrdct_glycsds"/>
</dbReference>
<sequence length="312" mass="33942">MKTRIAIVGLGKIAIDQHVPSITANENFELAAIVSGRLATVNGLPSFRTQDELYAAMPDVTAVALCTPPAGRFETTRQALLAGRDVLIEKPPAATLGEIAELAAIAEAQDKVFFTTWHSRFNPAVAEAKRLLAGKRLARLRVDWREDVRRWHPGQAWIWQPGGFGVFDPGINALSIVTEIAPEPLFVAHARLEVPANKQTPIGAEMTFATPDPVAGADLTAIFDWRQEGPQSWNITAETTEGQLLELTDGGAKLAVDGKPAIAEDSQEYPRIYAMFAELLASRTSHVDVRPLRLVADSYLVGDRVAVEAFED</sequence>
<dbReference type="AlphaFoldDB" id="A0A963YS96"/>
<reference evidence="2" key="2">
    <citation type="submission" date="2021-01" db="EMBL/GenBank/DDBJ databases">
        <authorList>
            <person name="Mieszkin S."/>
            <person name="Pouder E."/>
            <person name="Alain K."/>
        </authorList>
    </citation>
    <scope>NUCLEOTIDE SEQUENCE</scope>
    <source>
        <strain evidence="2">HW T2.11</strain>
    </source>
</reference>
<accession>A0A963YS96</accession>
<dbReference type="RefSeq" id="WP_227321154.1">
    <property type="nucleotide sequence ID" value="NZ_JAESVB010000003.1"/>
</dbReference>
<dbReference type="PANTHER" id="PTHR43818:SF7">
    <property type="entry name" value="DEHYDROGENASE"/>
    <property type="match status" value="1"/>
</dbReference>
<dbReference type="InterPro" id="IPR000683">
    <property type="entry name" value="Gfo/Idh/MocA-like_OxRdtase_N"/>
</dbReference>
<keyword evidence="3" id="KW-1185">Reference proteome</keyword>
<dbReference type="SUPFAM" id="SSF51735">
    <property type="entry name" value="NAD(P)-binding Rossmann-fold domains"/>
    <property type="match status" value="1"/>
</dbReference>
<reference evidence="2" key="1">
    <citation type="journal article" date="2021" name="Microorganisms">
        <title>Acidisoma silvae sp. nov. and Acidisomacellulosilytica sp. nov., Two Acidophilic Bacteria Isolated from Decaying Wood, Hydrolyzing Cellulose and Producing Poly-3-hydroxybutyrate.</title>
        <authorList>
            <person name="Mieszkin S."/>
            <person name="Pouder E."/>
            <person name="Uroz S."/>
            <person name="Simon-Colin C."/>
            <person name="Alain K."/>
        </authorList>
    </citation>
    <scope>NUCLEOTIDE SEQUENCE</scope>
    <source>
        <strain evidence="2">HW T2.11</strain>
    </source>
</reference>
<dbReference type="GO" id="GO:0000166">
    <property type="term" value="F:nucleotide binding"/>
    <property type="evidence" value="ECO:0007669"/>
    <property type="project" value="InterPro"/>
</dbReference>
<dbReference type="PANTHER" id="PTHR43818">
    <property type="entry name" value="BCDNA.GH03377"/>
    <property type="match status" value="1"/>
</dbReference>
<dbReference type="Proteomes" id="UP000708298">
    <property type="component" value="Unassembled WGS sequence"/>
</dbReference>